<protein>
    <recommendedName>
        <fullName evidence="3">Coenzyme A biosynthesis bifunctional protein CoaBC</fullName>
    </recommendedName>
    <alternativeName>
        <fullName evidence="3">DNA/pantothenate metabolism flavoprotein</fullName>
    </alternativeName>
    <alternativeName>
        <fullName evidence="3">Phosphopantothenoylcysteine synthetase/decarboxylase</fullName>
        <shortName evidence="3">PPCS-PPCDC</shortName>
    </alternativeName>
    <domain>
        <recommendedName>
            <fullName evidence="3">Phosphopantothenoylcysteine decarboxylase</fullName>
            <shortName evidence="3">PPC decarboxylase</shortName>
            <shortName evidence="3">PPC-DC</shortName>
            <ecNumber evidence="3">4.1.1.36</ecNumber>
        </recommendedName>
        <alternativeName>
            <fullName evidence="3">CoaC</fullName>
        </alternativeName>
    </domain>
    <domain>
        <recommendedName>
            <fullName evidence="3">Phosphopantothenate--cysteine ligase</fullName>
            <ecNumber evidence="3">6.3.2.5</ecNumber>
        </recommendedName>
        <alternativeName>
            <fullName evidence="3">CoaB</fullName>
        </alternativeName>
        <alternativeName>
            <fullName evidence="3">Phosphopantothenoylcysteine synthetase</fullName>
            <shortName evidence="3">PPC synthetase</shortName>
            <shortName evidence="3">PPC-S</shortName>
        </alternativeName>
    </domain>
</protein>
<reference evidence="7 8" key="1">
    <citation type="submission" date="2022-08" db="EMBL/GenBank/DDBJ databases">
        <title>Aerococcaceae sp. nov isolated from spoiled eye mask.</title>
        <authorList>
            <person name="Zhou G."/>
            <person name="Xie X.-B."/>
            <person name="Shi Q.-S."/>
            <person name="Wang Y.-S."/>
            <person name="Wen X."/>
            <person name="Peng H."/>
            <person name="Yang X.-J."/>
            <person name="Tao H.-B."/>
            <person name="Huang X.-M."/>
        </authorList>
    </citation>
    <scope>NUCLEOTIDE SEQUENCE [LARGE SCALE GENOMIC DNA]</scope>
    <source>
        <strain evidence="8">DM20194951</strain>
    </source>
</reference>
<comment type="similarity">
    <text evidence="3 4">In the C-terminal section; belongs to the PPC synthetase family.</text>
</comment>
<keyword evidence="3" id="KW-0460">Magnesium</keyword>
<accession>A0ABY5P4T2</accession>
<name>A0ABY5P4T2_9LACT</name>
<comment type="catalytic activity">
    <reaction evidence="3 4">
        <text>(R)-4'-phosphopantothenate + L-cysteine + CTP = N-[(R)-4-phosphopantothenoyl]-L-cysteine + CMP + diphosphate + H(+)</text>
        <dbReference type="Rhea" id="RHEA:19397"/>
        <dbReference type="ChEBI" id="CHEBI:10986"/>
        <dbReference type="ChEBI" id="CHEBI:15378"/>
        <dbReference type="ChEBI" id="CHEBI:33019"/>
        <dbReference type="ChEBI" id="CHEBI:35235"/>
        <dbReference type="ChEBI" id="CHEBI:37563"/>
        <dbReference type="ChEBI" id="CHEBI:59458"/>
        <dbReference type="ChEBI" id="CHEBI:60377"/>
        <dbReference type="EC" id="6.3.2.5"/>
    </reaction>
</comment>
<feature type="domain" description="DNA/pantothenate metabolism flavoprotein C-terminal" evidence="6">
    <location>
        <begin position="188"/>
        <end position="400"/>
    </location>
</feature>
<keyword evidence="2 3" id="KW-0456">Lyase</keyword>
<feature type="binding site" evidence="3">
    <location>
        <position position="342"/>
    </location>
    <ligand>
        <name>CTP</name>
        <dbReference type="ChEBI" id="CHEBI:37563"/>
    </ligand>
</feature>
<dbReference type="Pfam" id="PF04127">
    <property type="entry name" value="DFP"/>
    <property type="match status" value="1"/>
</dbReference>
<dbReference type="SUPFAM" id="SSF102645">
    <property type="entry name" value="CoaB-like"/>
    <property type="match status" value="1"/>
</dbReference>
<organism evidence="7 8">
    <name type="scientific">Fundicoccus culcitae</name>
    <dbReference type="NCBI Taxonomy" id="2969821"/>
    <lineage>
        <taxon>Bacteria</taxon>
        <taxon>Bacillati</taxon>
        <taxon>Bacillota</taxon>
        <taxon>Bacilli</taxon>
        <taxon>Lactobacillales</taxon>
        <taxon>Aerococcaceae</taxon>
        <taxon>Fundicoccus</taxon>
    </lineage>
</organism>
<comment type="catalytic activity">
    <reaction evidence="3 4">
        <text>N-[(R)-4-phosphopantothenoyl]-L-cysteine + H(+) = (R)-4'-phosphopantetheine + CO2</text>
        <dbReference type="Rhea" id="RHEA:16793"/>
        <dbReference type="ChEBI" id="CHEBI:15378"/>
        <dbReference type="ChEBI" id="CHEBI:16526"/>
        <dbReference type="ChEBI" id="CHEBI:59458"/>
        <dbReference type="ChEBI" id="CHEBI:61723"/>
        <dbReference type="EC" id="4.1.1.36"/>
    </reaction>
</comment>
<comment type="function">
    <text evidence="3">Catalyzes two sequential steps in the biosynthesis of coenzyme A. In the first step cysteine is conjugated to 4'-phosphopantothenate to form 4-phosphopantothenoylcysteine. In the second step the latter compound is decarboxylated to form 4'-phosphopantotheine.</text>
</comment>
<evidence type="ECO:0000256" key="3">
    <source>
        <dbReference type="HAMAP-Rule" id="MF_02225"/>
    </source>
</evidence>
<dbReference type="EC" id="6.3.2.5" evidence="3"/>
<dbReference type="EMBL" id="CP102453">
    <property type="protein sequence ID" value="UUX33702.1"/>
    <property type="molecule type" value="Genomic_DNA"/>
</dbReference>
<feature type="binding site" evidence="3">
    <location>
        <position position="328"/>
    </location>
    <ligand>
        <name>CTP</name>
        <dbReference type="ChEBI" id="CHEBI:37563"/>
    </ligand>
</feature>
<dbReference type="NCBIfam" id="TIGR00521">
    <property type="entry name" value="coaBC_dfp"/>
    <property type="match status" value="1"/>
</dbReference>
<dbReference type="Pfam" id="PF02441">
    <property type="entry name" value="Flavoprotein"/>
    <property type="match status" value="1"/>
</dbReference>
<dbReference type="InterPro" id="IPR007085">
    <property type="entry name" value="DNA/pantothenate-metab_flavo_C"/>
</dbReference>
<evidence type="ECO:0000256" key="4">
    <source>
        <dbReference type="RuleBase" id="RU364078"/>
    </source>
</evidence>
<comment type="pathway">
    <text evidence="3 4">Cofactor biosynthesis; coenzyme A biosynthesis; CoA from (R)-pantothenate: step 3/5.</text>
</comment>
<dbReference type="GO" id="GO:0004632">
    <property type="term" value="F:phosphopantothenate--cysteine ligase activity"/>
    <property type="evidence" value="ECO:0007669"/>
    <property type="project" value="UniProtKB-EC"/>
</dbReference>
<dbReference type="Gene3D" id="3.40.50.1950">
    <property type="entry name" value="Flavin prenyltransferase-like"/>
    <property type="match status" value="1"/>
</dbReference>
<comment type="cofactor">
    <cofactor evidence="3">
        <name>FMN</name>
        <dbReference type="ChEBI" id="CHEBI:58210"/>
    </cofactor>
    <text evidence="3">Binds 1 FMN per subunit.</text>
</comment>
<comment type="cofactor">
    <cofactor evidence="3">
        <name>Mg(2+)</name>
        <dbReference type="ChEBI" id="CHEBI:18420"/>
    </cofactor>
</comment>
<comment type="caution">
    <text evidence="3">Lacks conserved residue(s) required for the propagation of feature annotation.</text>
</comment>
<dbReference type="Gene3D" id="3.40.50.10300">
    <property type="entry name" value="CoaB-like"/>
    <property type="match status" value="1"/>
</dbReference>
<feature type="region of interest" description="Phosphopantothenoylcysteine decarboxylase" evidence="3">
    <location>
        <begin position="1"/>
        <end position="192"/>
    </location>
</feature>
<evidence type="ECO:0000259" key="6">
    <source>
        <dbReference type="Pfam" id="PF04127"/>
    </source>
</evidence>
<dbReference type="InterPro" id="IPR005252">
    <property type="entry name" value="CoaBC"/>
</dbReference>
<evidence type="ECO:0000256" key="2">
    <source>
        <dbReference type="ARBA" id="ARBA00023239"/>
    </source>
</evidence>
<keyword evidence="1 3" id="KW-0210">Decarboxylase</keyword>
<feature type="domain" description="Flavoprotein" evidence="5">
    <location>
        <begin position="5"/>
        <end position="174"/>
    </location>
</feature>
<comment type="function">
    <text evidence="4">Catalyzes two steps in the biosynthesis of coenzyme A. In the first step cysteine is conjugated to 4'-phosphopantothenate to form 4-phosphopantothenoylcysteine, in the latter compound is decarboxylated to form 4'-phosphopantotheine.</text>
</comment>
<dbReference type="PANTHER" id="PTHR14359">
    <property type="entry name" value="HOMO-OLIGOMERIC FLAVIN CONTAINING CYS DECARBOXYLASE FAMILY"/>
    <property type="match status" value="1"/>
</dbReference>
<dbReference type="InterPro" id="IPR003382">
    <property type="entry name" value="Flavoprotein"/>
</dbReference>
<dbReference type="RefSeq" id="WP_313793207.1">
    <property type="nucleotide sequence ID" value="NZ_CP102453.1"/>
</dbReference>
<evidence type="ECO:0000313" key="8">
    <source>
        <dbReference type="Proteomes" id="UP001315967"/>
    </source>
</evidence>
<dbReference type="GO" id="GO:0004633">
    <property type="term" value="F:phosphopantothenoylcysteine decarboxylase activity"/>
    <property type="evidence" value="ECO:0007669"/>
    <property type="project" value="UniProtKB-EC"/>
</dbReference>
<sequence>MLRDKHIGIFITGGIASYKIPELARQLIKKGAMVRVVMSKAATEFITPLTMQILTKQAVLVDVFDEKNPASVQHVEMADWVDMAVVVPATANIIAKMANGIADEIVSTTLLAVNKPRLIVPAMNTKMYDNPATQNNLETLAGYGDYIMEPETGFLAEGYEGKGRLPELGSIVQMIEFLMAKHSYPQLLANKKVVISAGATKERIDPVRYITNDSSGKMGYAMATAATWLGADVTLVSSTQRLTAPINTHVIPFENALELQTAMETEAKQADYVMMVAAVSDYRVAHPQEQKIKKQHHQSNQLTLELIENPDILKGLAAQKNQQIMIGFAAETENLIEHAQAKLQRKKVDWIIANQVGKNHQTGFNTDDNQVTLLSANGERFPLPLMSKLETALAAWQIIAQTPLNK</sequence>
<keyword evidence="8" id="KW-1185">Reference proteome</keyword>
<feature type="binding site" evidence="3">
    <location>
        <position position="281"/>
    </location>
    <ligand>
        <name>CTP</name>
        <dbReference type="ChEBI" id="CHEBI:37563"/>
    </ligand>
</feature>
<keyword evidence="3 4" id="KW-0285">Flavoprotein</keyword>
<feature type="binding site" evidence="3">
    <location>
        <position position="291"/>
    </location>
    <ligand>
        <name>CTP</name>
        <dbReference type="ChEBI" id="CHEBI:37563"/>
    </ligand>
</feature>
<proteinExistence type="inferred from homology"/>
<dbReference type="SUPFAM" id="SSF52507">
    <property type="entry name" value="Homo-oligomeric flavin-containing Cys decarboxylases, HFCD"/>
    <property type="match status" value="1"/>
</dbReference>
<dbReference type="Proteomes" id="UP001315967">
    <property type="component" value="Chromosome"/>
</dbReference>
<dbReference type="PANTHER" id="PTHR14359:SF6">
    <property type="entry name" value="PHOSPHOPANTOTHENOYLCYSTEINE DECARBOXYLASE"/>
    <property type="match status" value="1"/>
</dbReference>
<feature type="binding site" evidence="3">
    <location>
        <position position="346"/>
    </location>
    <ligand>
        <name>CTP</name>
        <dbReference type="ChEBI" id="CHEBI:37563"/>
    </ligand>
</feature>
<keyword evidence="3 4" id="KW-0436">Ligase</keyword>
<dbReference type="EC" id="4.1.1.36" evidence="3"/>
<keyword evidence="3" id="KW-0479">Metal-binding</keyword>
<gene>
    <name evidence="3 7" type="primary">coaBC</name>
    <name evidence="7" type="ORF">NRE15_12465</name>
</gene>
<dbReference type="HAMAP" id="MF_02225">
    <property type="entry name" value="CoaBC"/>
    <property type="match status" value="1"/>
</dbReference>
<dbReference type="InterPro" id="IPR036551">
    <property type="entry name" value="Flavin_trans-like"/>
</dbReference>
<comment type="similarity">
    <text evidence="3 4">In the N-terminal section; belongs to the HFCD (homo-oligomeric flavin containing Cys decarboxylase) superfamily.</text>
</comment>
<evidence type="ECO:0000256" key="1">
    <source>
        <dbReference type="ARBA" id="ARBA00022793"/>
    </source>
</evidence>
<comment type="pathway">
    <text evidence="3 4">Cofactor biosynthesis; coenzyme A biosynthesis; CoA from (R)-pantothenate: step 2/5.</text>
</comment>
<feature type="binding site" evidence="3">
    <location>
        <begin position="310"/>
        <end position="313"/>
    </location>
    <ligand>
        <name>CTP</name>
        <dbReference type="ChEBI" id="CHEBI:37563"/>
    </ligand>
</feature>
<dbReference type="InterPro" id="IPR035929">
    <property type="entry name" value="CoaB-like_sf"/>
</dbReference>
<keyword evidence="3 4" id="KW-0288">FMN</keyword>
<feature type="region of interest" description="Phosphopantothenate--cysteine ligase" evidence="3">
    <location>
        <begin position="193"/>
        <end position="406"/>
    </location>
</feature>
<evidence type="ECO:0000259" key="5">
    <source>
        <dbReference type="Pfam" id="PF02441"/>
    </source>
</evidence>
<evidence type="ECO:0000313" key="7">
    <source>
        <dbReference type="EMBL" id="UUX33702.1"/>
    </source>
</evidence>
<keyword evidence="3" id="KW-0511">Multifunctional enzyme</keyword>